<feature type="compositionally biased region" description="Basic and acidic residues" evidence="1">
    <location>
        <begin position="1"/>
        <end position="21"/>
    </location>
</feature>
<dbReference type="OrthoDB" id="1265103at2"/>
<keyword evidence="2" id="KW-1133">Transmembrane helix</keyword>
<sequence>MIEEQHTAESNREQRTGEEKALKRKKWLKRVGIAGFLFFLIKGLVWIAVALFAWKGCSA</sequence>
<organism evidence="3 4">
    <name type="scientific">Fluviicola chungangensis</name>
    <dbReference type="NCBI Taxonomy" id="2597671"/>
    <lineage>
        <taxon>Bacteria</taxon>
        <taxon>Pseudomonadati</taxon>
        <taxon>Bacteroidota</taxon>
        <taxon>Flavobacteriia</taxon>
        <taxon>Flavobacteriales</taxon>
        <taxon>Crocinitomicaceae</taxon>
        <taxon>Fluviicola</taxon>
    </lineage>
</organism>
<evidence type="ECO:0008006" key="5">
    <source>
        <dbReference type="Google" id="ProtNLM"/>
    </source>
</evidence>
<protein>
    <recommendedName>
        <fullName evidence="5">Alanyl-tRNA synthetase</fullName>
    </recommendedName>
</protein>
<gene>
    <name evidence="3" type="ORF">FO442_16760</name>
</gene>
<feature type="region of interest" description="Disordered" evidence="1">
    <location>
        <begin position="1"/>
        <end position="22"/>
    </location>
</feature>
<dbReference type="AlphaFoldDB" id="A0A556MJ80"/>
<accession>A0A556MJ80</accession>
<dbReference type="Proteomes" id="UP000316008">
    <property type="component" value="Unassembled WGS sequence"/>
</dbReference>
<keyword evidence="4" id="KW-1185">Reference proteome</keyword>
<comment type="caution">
    <text evidence="3">The sequence shown here is derived from an EMBL/GenBank/DDBJ whole genome shotgun (WGS) entry which is preliminary data.</text>
</comment>
<proteinExistence type="predicted"/>
<evidence type="ECO:0000313" key="3">
    <source>
        <dbReference type="EMBL" id="TSJ39958.1"/>
    </source>
</evidence>
<evidence type="ECO:0000256" key="1">
    <source>
        <dbReference type="SAM" id="MobiDB-lite"/>
    </source>
</evidence>
<keyword evidence="2" id="KW-0472">Membrane</keyword>
<evidence type="ECO:0000256" key="2">
    <source>
        <dbReference type="SAM" id="Phobius"/>
    </source>
</evidence>
<feature type="transmembrane region" description="Helical" evidence="2">
    <location>
        <begin position="31"/>
        <end position="54"/>
    </location>
</feature>
<name>A0A556MJ80_9FLAO</name>
<reference evidence="3 4" key="1">
    <citation type="submission" date="2019-07" db="EMBL/GenBank/DDBJ databases">
        <authorList>
            <person name="Huq M.A."/>
        </authorList>
    </citation>
    <scope>NUCLEOTIDE SEQUENCE [LARGE SCALE GENOMIC DNA]</scope>
    <source>
        <strain evidence="3 4">MAH-3</strain>
    </source>
</reference>
<keyword evidence="2" id="KW-0812">Transmembrane</keyword>
<dbReference type="EMBL" id="VLPL01000010">
    <property type="protein sequence ID" value="TSJ39958.1"/>
    <property type="molecule type" value="Genomic_DNA"/>
</dbReference>
<evidence type="ECO:0000313" key="4">
    <source>
        <dbReference type="Proteomes" id="UP000316008"/>
    </source>
</evidence>